<dbReference type="Proteomes" id="UP000799766">
    <property type="component" value="Unassembled WGS sequence"/>
</dbReference>
<reference evidence="2" key="1">
    <citation type="journal article" date="2020" name="Stud. Mycol.">
        <title>101 Dothideomycetes genomes: a test case for predicting lifestyles and emergence of pathogens.</title>
        <authorList>
            <person name="Haridas S."/>
            <person name="Albert R."/>
            <person name="Binder M."/>
            <person name="Bloem J."/>
            <person name="Labutti K."/>
            <person name="Salamov A."/>
            <person name="Andreopoulos B."/>
            <person name="Baker S."/>
            <person name="Barry K."/>
            <person name="Bills G."/>
            <person name="Bluhm B."/>
            <person name="Cannon C."/>
            <person name="Castanera R."/>
            <person name="Culley D."/>
            <person name="Daum C."/>
            <person name="Ezra D."/>
            <person name="Gonzalez J."/>
            <person name="Henrissat B."/>
            <person name="Kuo A."/>
            <person name="Liang C."/>
            <person name="Lipzen A."/>
            <person name="Lutzoni F."/>
            <person name="Magnuson J."/>
            <person name="Mondo S."/>
            <person name="Nolan M."/>
            <person name="Ohm R."/>
            <person name="Pangilinan J."/>
            <person name="Park H.-J."/>
            <person name="Ramirez L."/>
            <person name="Alfaro M."/>
            <person name="Sun H."/>
            <person name="Tritt A."/>
            <person name="Yoshinaga Y."/>
            <person name="Zwiers L.-H."/>
            <person name="Turgeon B."/>
            <person name="Goodwin S."/>
            <person name="Spatafora J."/>
            <person name="Crous P."/>
            <person name="Grigoriev I."/>
        </authorList>
    </citation>
    <scope>NUCLEOTIDE SEQUENCE</scope>
    <source>
        <strain evidence="2">ATCC 16933</strain>
    </source>
</reference>
<keyword evidence="3" id="KW-1185">Reference proteome</keyword>
<proteinExistence type="predicted"/>
<protein>
    <submittedName>
        <fullName evidence="2">Uncharacterized protein</fullName>
    </submittedName>
</protein>
<sequence length="105" mass="12265">MARVTTRDSASMRTISILTLVFFPATFVSALFSTSVFDFQNWRAGSNELVASEGWWVYLLCVCALTVIVCVVWGWWNWWVQKRALSTPDYFDEEMQSTSKNEYWK</sequence>
<dbReference type="OrthoDB" id="5427271at2759"/>
<dbReference type="AlphaFoldDB" id="A0A6A6NVZ0"/>
<feature type="transmembrane region" description="Helical" evidence="1">
    <location>
        <begin position="12"/>
        <end position="35"/>
    </location>
</feature>
<name>A0A6A6NVZ0_9PEZI</name>
<evidence type="ECO:0000313" key="2">
    <source>
        <dbReference type="EMBL" id="KAF2455940.1"/>
    </source>
</evidence>
<dbReference type="Gene3D" id="1.20.58.340">
    <property type="entry name" value="Magnesium transport protein CorA, transmembrane region"/>
    <property type="match status" value="1"/>
</dbReference>
<feature type="transmembrane region" description="Helical" evidence="1">
    <location>
        <begin position="55"/>
        <end position="76"/>
    </location>
</feature>
<keyword evidence="1" id="KW-0472">Membrane</keyword>
<evidence type="ECO:0000313" key="3">
    <source>
        <dbReference type="Proteomes" id="UP000799766"/>
    </source>
</evidence>
<accession>A0A6A6NVZ0</accession>
<evidence type="ECO:0000256" key="1">
    <source>
        <dbReference type="SAM" id="Phobius"/>
    </source>
</evidence>
<keyword evidence="1" id="KW-0812">Transmembrane</keyword>
<gene>
    <name evidence="2" type="ORF">BDY21DRAFT_349165</name>
</gene>
<keyword evidence="1" id="KW-1133">Transmembrane helix</keyword>
<organism evidence="2 3">
    <name type="scientific">Lineolata rhizophorae</name>
    <dbReference type="NCBI Taxonomy" id="578093"/>
    <lineage>
        <taxon>Eukaryota</taxon>
        <taxon>Fungi</taxon>
        <taxon>Dikarya</taxon>
        <taxon>Ascomycota</taxon>
        <taxon>Pezizomycotina</taxon>
        <taxon>Dothideomycetes</taxon>
        <taxon>Dothideomycetes incertae sedis</taxon>
        <taxon>Lineolatales</taxon>
        <taxon>Lineolataceae</taxon>
        <taxon>Lineolata</taxon>
    </lineage>
</organism>
<dbReference type="EMBL" id="MU001685">
    <property type="protein sequence ID" value="KAF2455940.1"/>
    <property type="molecule type" value="Genomic_DNA"/>
</dbReference>